<dbReference type="Proteomes" id="UP000293637">
    <property type="component" value="Unassembled WGS sequence"/>
</dbReference>
<evidence type="ECO:0000313" key="3">
    <source>
        <dbReference type="Proteomes" id="UP000293637"/>
    </source>
</evidence>
<proteinExistence type="predicted"/>
<dbReference type="RefSeq" id="WP_002502825.1">
    <property type="nucleotide sequence ID" value="NZ_SCHB01000014.1"/>
</dbReference>
<feature type="transmembrane region" description="Helical" evidence="1">
    <location>
        <begin position="96"/>
        <end position="122"/>
    </location>
</feature>
<feature type="transmembrane region" description="Helical" evidence="1">
    <location>
        <begin position="142"/>
        <end position="165"/>
    </location>
</feature>
<keyword evidence="1" id="KW-1133">Transmembrane helix</keyword>
<evidence type="ECO:0000256" key="1">
    <source>
        <dbReference type="SAM" id="Phobius"/>
    </source>
</evidence>
<name>A0A4Q9W5E2_STALU</name>
<evidence type="ECO:0008006" key="4">
    <source>
        <dbReference type="Google" id="ProtNLM"/>
    </source>
</evidence>
<keyword evidence="1" id="KW-0472">Membrane</keyword>
<comment type="caution">
    <text evidence="2">The sequence shown here is derived from an EMBL/GenBank/DDBJ whole genome shotgun (WGS) entry which is preliminary data.</text>
</comment>
<dbReference type="EMBL" id="SCHB01000014">
    <property type="protein sequence ID" value="TBW69959.1"/>
    <property type="molecule type" value="Genomic_DNA"/>
</dbReference>
<accession>A0A4Q9W5E2</accession>
<keyword evidence="1" id="KW-0812">Transmembrane</keyword>
<reference evidence="2 3" key="1">
    <citation type="journal article" date="2019" name="Sci. Transl. Med.">
        <title>Quorum sensing between bacterial species on the skin protects against epidermal injury in atopic dermatitis.</title>
        <authorList>
            <person name="Williams M.R."/>
        </authorList>
    </citation>
    <scope>NUCLEOTIDE SEQUENCE [LARGE SCALE GENOMIC DNA]</scope>
    <source>
        <strain evidence="2 3">E7</strain>
    </source>
</reference>
<organism evidence="2 3">
    <name type="scientific">Staphylococcus lugdunensis</name>
    <dbReference type="NCBI Taxonomy" id="28035"/>
    <lineage>
        <taxon>Bacteria</taxon>
        <taxon>Bacillati</taxon>
        <taxon>Bacillota</taxon>
        <taxon>Bacilli</taxon>
        <taxon>Bacillales</taxon>
        <taxon>Staphylococcaceae</taxon>
        <taxon>Staphylococcus</taxon>
    </lineage>
</organism>
<sequence length="171" mass="20351">MNLSDEDKLYISRMTDQIKRSNTHEIKVNIETDDNLSEFIKQKIDEKFDEKIPNLRTKQTMEQFKWSLMRIEDKQEILDDNIESVHKWATYFKSALMLTLFAVLLISVVATFMGGLFNVLGFDHMYKGLEYQIKHSEGFVAFLWHLGYLIPYLLLATLIWLILALERKYRY</sequence>
<evidence type="ECO:0000313" key="2">
    <source>
        <dbReference type="EMBL" id="TBW69959.1"/>
    </source>
</evidence>
<protein>
    <recommendedName>
        <fullName evidence="4">DUF334 domain-containing protein</fullName>
    </recommendedName>
</protein>
<gene>
    <name evidence="2" type="ORF">EQ812_12300</name>
</gene>
<dbReference type="AlphaFoldDB" id="A0A4Q9W5E2"/>